<dbReference type="AlphaFoldDB" id="A0A1B8ZIC9"/>
<reference evidence="2" key="1">
    <citation type="submission" date="2016-07" db="EMBL/GenBank/DDBJ databases">
        <authorList>
            <person name="Florea S."/>
            <person name="Webb J.S."/>
            <person name="Jaromczyk J."/>
            <person name="Schardl C.L."/>
        </authorList>
    </citation>
    <scope>NUCLEOTIDE SEQUENCE [LARGE SCALE GENOMIC DNA]</scope>
    <source>
        <strain evidence="2">CC-VM-7</strain>
    </source>
</reference>
<dbReference type="OrthoDB" id="128875at2"/>
<gene>
    <name evidence="1" type="ORF">BBI00_16655</name>
</gene>
<dbReference type="Proteomes" id="UP000093432">
    <property type="component" value="Unassembled WGS sequence"/>
</dbReference>
<evidence type="ECO:0000313" key="2">
    <source>
        <dbReference type="Proteomes" id="UP000093432"/>
    </source>
</evidence>
<dbReference type="NCBIfam" id="NF033832">
    <property type="entry name" value="sce7726_fam"/>
    <property type="match status" value="1"/>
</dbReference>
<comment type="caution">
    <text evidence="1">The sequence shown here is derived from an EMBL/GenBank/DDBJ whole genome shotgun (WGS) entry which is preliminary data.</text>
</comment>
<organism evidence="1 2">
    <name type="scientific">Chryseobacterium arthrosphaerae</name>
    <dbReference type="NCBI Taxonomy" id="651561"/>
    <lineage>
        <taxon>Bacteria</taxon>
        <taxon>Pseudomonadati</taxon>
        <taxon>Bacteroidota</taxon>
        <taxon>Flavobacteriia</taxon>
        <taxon>Flavobacteriales</taxon>
        <taxon>Weeksellaceae</taxon>
        <taxon>Chryseobacterium group</taxon>
        <taxon>Chryseobacterium</taxon>
    </lineage>
</organism>
<accession>A0A1B8ZIC9</accession>
<evidence type="ECO:0000313" key="1">
    <source>
        <dbReference type="EMBL" id="OCA71351.1"/>
    </source>
</evidence>
<sequence length="249" mass="29481">MIRKKDYSVLARSYNTLSYRNQLRDLVSAFFKTEKYNDLNKFELAKTINDAVFKHYEGESILKYKLAKEFRRKNYIAAFEVKAKSSRTDFLVINGDLKSFEVKSKIDTLSRLNKQVCDYGDVFEFNTVVIDKIHLRKVLEMIPDYYGVWYYEGHKKIIFRNAEYSPNLNSGEQLGLFTKKELTKAFRSSCRDEILSNFDSVSINSALKNNLKERYQERWTFVTENWDAILPIDLQFFFNTNVKPEIIYS</sequence>
<name>A0A1B8ZIC9_9FLAO</name>
<dbReference type="RefSeq" id="WP_065400004.1">
    <property type="nucleotide sequence ID" value="NZ_MAYG01000012.1"/>
</dbReference>
<evidence type="ECO:0008006" key="3">
    <source>
        <dbReference type="Google" id="ProtNLM"/>
    </source>
</evidence>
<dbReference type="InterPro" id="IPR047729">
    <property type="entry name" value="Sce7726-like"/>
</dbReference>
<protein>
    <recommendedName>
        <fullName evidence="3">Sce7726 family protein</fullName>
    </recommendedName>
</protein>
<dbReference type="EMBL" id="MAYG01000012">
    <property type="protein sequence ID" value="OCA71351.1"/>
    <property type="molecule type" value="Genomic_DNA"/>
</dbReference>
<proteinExistence type="predicted"/>